<protein>
    <submittedName>
        <fullName evidence="2">DUF3710 domain-containing protein</fullName>
    </submittedName>
</protein>
<keyword evidence="3" id="KW-1185">Reference proteome</keyword>
<accession>A0A4Q2RVI8</accession>
<gene>
    <name evidence="2" type="ORF">EUA93_17165</name>
</gene>
<name>A0A4Q2RVI8_9ACTN</name>
<dbReference type="Pfam" id="PF12502">
    <property type="entry name" value="DUF3710"/>
    <property type="match status" value="1"/>
</dbReference>
<dbReference type="Proteomes" id="UP000294071">
    <property type="component" value="Unassembled WGS sequence"/>
</dbReference>
<sequence>MKFRRKADASPTDEAAATSVEPADPATGPFDFSQVEDDGIDRADLGSVLVPAIADRELRLQVDEQSGQVRSVMLAGSDGALEFQAFAAPRNGDLWSDVRPQIAEDMVRRGGQATEREGRWGTELVCQMPVKRPDGTEAVQPSRILGINGDRWMLRASFLGRPALEPEQTTEWEDALAQVVVRRGEGAMPVGEPLPVRLPDDARRVR</sequence>
<dbReference type="InterPro" id="IPR022183">
    <property type="entry name" value="DUF3710"/>
</dbReference>
<evidence type="ECO:0000256" key="1">
    <source>
        <dbReference type="SAM" id="MobiDB-lite"/>
    </source>
</evidence>
<dbReference type="EMBL" id="SDWT01000002">
    <property type="protein sequence ID" value="RYB91859.1"/>
    <property type="molecule type" value="Genomic_DNA"/>
</dbReference>
<organism evidence="2 3">
    <name type="scientific">Nocardioides oleivorans</name>
    <dbReference type="NCBI Taxonomy" id="273676"/>
    <lineage>
        <taxon>Bacteria</taxon>
        <taxon>Bacillati</taxon>
        <taxon>Actinomycetota</taxon>
        <taxon>Actinomycetes</taxon>
        <taxon>Propionibacteriales</taxon>
        <taxon>Nocardioidaceae</taxon>
        <taxon>Nocardioides</taxon>
    </lineage>
</organism>
<evidence type="ECO:0000313" key="2">
    <source>
        <dbReference type="EMBL" id="RYB91859.1"/>
    </source>
</evidence>
<proteinExistence type="predicted"/>
<evidence type="ECO:0000313" key="3">
    <source>
        <dbReference type="Proteomes" id="UP000294071"/>
    </source>
</evidence>
<dbReference type="AlphaFoldDB" id="A0A4Q2RVI8"/>
<comment type="caution">
    <text evidence="2">The sequence shown here is derived from an EMBL/GenBank/DDBJ whole genome shotgun (WGS) entry which is preliminary data.</text>
</comment>
<feature type="region of interest" description="Disordered" evidence="1">
    <location>
        <begin position="1"/>
        <end position="37"/>
    </location>
</feature>
<reference evidence="2 3" key="1">
    <citation type="submission" date="2019-01" db="EMBL/GenBank/DDBJ databases">
        <title>Novel species of Nocardioides.</title>
        <authorList>
            <person name="Liu Q."/>
            <person name="Xin Y.-H."/>
        </authorList>
    </citation>
    <scope>NUCLEOTIDE SEQUENCE [LARGE SCALE GENOMIC DNA]</scope>
    <source>
        <strain evidence="2 3">CGMCC 4.6882</strain>
    </source>
</reference>
<dbReference type="OrthoDB" id="8480367at2"/>
<dbReference type="RefSeq" id="WP_129401525.1">
    <property type="nucleotide sequence ID" value="NZ_SDWT01000002.1"/>
</dbReference>